<sequence length="135" mass="15129">HAGIIADLSTLQRHLEAHHRGSYLDWCSKNKFISKLLKDCAEAKRQASAQSQEHITAHLVLNPDAPITYSESGFLEASLHWLPIQAFDHLAFQNMIKMAARAMNGVKLPNCNSTRSGLISIFMKEMSSLRDRLSV</sequence>
<reference evidence="1" key="1">
    <citation type="submission" date="2020-11" db="EMBL/GenBank/DDBJ databases">
        <authorList>
            <consortium name="DOE Joint Genome Institute"/>
            <person name="Ahrendt S."/>
            <person name="Riley R."/>
            <person name="Andreopoulos W."/>
            <person name="Labutti K."/>
            <person name="Pangilinan J."/>
            <person name="Ruiz-Duenas F.J."/>
            <person name="Barrasa J.M."/>
            <person name="Sanchez-Garcia M."/>
            <person name="Camarero S."/>
            <person name="Miyauchi S."/>
            <person name="Serrano A."/>
            <person name="Linde D."/>
            <person name="Babiker R."/>
            <person name="Drula E."/>
            <person name="Ayuso-Fernandez I."/>
            <person name="Pacheco R."/>
            <person name="Padilla G."/>
            <person name="Ferreira P."/>
            <person name="Barriuso J."/>
            <person name="Kellner H."/>
            <person name="Castanera R."/>
            <person name="Alfaro M."/>
            <person name="Ramirez L."/>
            <person name="Pisabarro A.G."/>
            <person name="Kuo A."/>
            <person name="Tritt A."/>
            <person name="Lipzen A."/>
            <person name="He G."/>
            <person name="Yan M."/>
            <person name="Ng V."/>
            <person name="Cullen D."/>
            <person name="Martin F."/>
            <person name="Rosso M.-N."/>
            <person name="Henrissat B."/>
            <person name="Hibbett D."/>
            <person name="Martinez A.T."/>
            <person name="Grigoriev I.V."/>
        </authorList>
    </citation>
    <scope>NUCLEOTIDE SEQUENCE</scope>
    <source>
        <strain evidence="1">ATCC 90797</strain>
    </source>
</reference>
<dbReference type="EMBL" id="MU154841">
    <property type="protein sequence ID" value="KAF9486994.1"/>
    <property type="molecule type" value="Genomic_DNA"/>
</dbReference>
<dbReference type="Proteomes" id="UP000807025">
    <property type="component" value="Unassembled WGS sequence"/>
</dbReference>
<comment type="caution">
    <text evidence="1">The sequence shown here is derived from an EMBL/GenBank/DDBJ whole genome shotgun (WGS) entry which is preliminary data.</text>
</comment>
<accession>A0A9P5ZFX6</accession>
<dbReference type="AlphaFoldDB" id="A0A9P5ZFX6"/>
<feature type="non-terminal residue" evidence="1">
    <location>
        <position position="135"/>
    </location>
</feature>
<dbReference type="OrthoDB" id="3256444at2759"/>
<organism evidence="1 2">
    <name type="scientific">Pleurotus eryngii</name>
    <name type="common">Boletus of the steppes</name>
    <dbReference type="NCBI Taxonomy" id="5323"/>
    <lineage>
        <taxon>Eukaryota</taxon>
        <taxon>Fungi</taxon>
        <taxon>Dikarya</taxon>
        <taxon>Basidiomycota</taxon>
        <taxon>Agaricomycotina</taxon>
        <taxon>Agaricomycetes</taxon>
        <taxon>Agaricomycetidae</taxon>
        <taxon>Agaricales</taxon>
        <taxon>Pleurotineae</taxon>
        <taxon>Pleurotaceae</taxon>
        <taxon>Pleurotus</taxon>
    </lineage>
</organism>
<name>A0A9P5ZFX6_PLEER</name>
<evidence type="ECO:0000313" key="1">
    <source>
        <dbReference type="EMBL" id="KAF9486994.1"/>
    </source>
</evidence>
<gene>
    <name evidence="1" type="ORF">BDN71DRAFT_1352340</name>
</gene>
<protein>
    <submittedName>
        <fullName evidence="1">Uncharacterized protein</fullName>
    </submittedName>
</protein>
<evidence type="ECO:0000313" key="2">
    <source>
        <dbReference type="Proteomes" id="UP000807025"/>
    </source>
</evidence>
<feature type="non-terminal residue" evidence="1">
    <location>
        <position position="1"/>
    </location>
</feature>
<proteinExistence type="predicted"/>
<keyword evidence="2" id="KW-1185">Reference proteome</keyword>